<name>A0A812B7I5_ACAPH</name>
<reference evidence="1" key="1">
    <citation type="submission" date="2021-01" db="EMBL/GenBank/DDBJ databases">
        <authorList>
            <person name="Li R."/>
            <person name="Bekaert M."/>
        </authorList>
    </citation>
    <scope>NUCLEOTIDE SEQUENCE</scope>
    <source>
        <strain evidence="1">Farmed</strain>
    </source>
</reference>
<protein>
    <submittedName>
        <fullName evidence="1">Uncharacterized protein</fullName>
    </submittedName>
</protein>
<accession>A0A812B7I5</accession>
<dbReference type="Proteomes" id="UP000597762">
    <property type="component" value="Unassembled WGS sequence"/>
</dbReference>
<evidence type="ECO:0000313" key="2">
    <source>
        <dbReference type="Proteomes" id="UP000597762"/>
    </source>
</evidence>
<sequence length="217" mass="25206">MHQLVEMIETGIPDSRNDIPPSLQEYYPFREYLSTADSFAVYRDRIIVPPSLRQDIFTLHSAYQGVTSTWAETSVFRLGITADVISCYKRHDTWLDTLSLREAVLQTDMLKQRNASESIHGVFRHSRSTKLLKTEDTRLEQRDLERAMGDGNRSVWLPKILSDTNQPEANLVTWSAERKVIHLVELTIHHEGNIDAAHIRKRERYEKLVEECKDVGW</sequence>
<organism evidence="1 2">
    <name type="scientific">Acanthosepion pharaonis</name>
    <name type="common">Pharaoh cuttlefish</name>
    <name type="synonym">Sepia pharaonis</name>
    <dbReference type="NCBI Taxonomy" id="158019"/>
    <lineage>
        <taxon>Eukaryota</taxon>
        <taxon>Metazoa</taxon>
        <taxon>Spiralia</taxon>
        <taxon>Lophotrochozoa</taxon>
        <taxon>Mollusca</taxon>
        <taxon>Cephalopoda</taxon>
        <taxon>Coleoidea</taxon>
        <taxon>Decapodiformes</taxon>
        <taxon>Sepiida</taxon>
        <taxon>Sepiina</taxon>
        <taxon>Sepiidae</taxon>
        <taxon>Acanthosepion</taxon>
    </lineage>
</organism>
<dbReference type="OrthoDB" id="2286242at2759"/>
<gene>
    <name evidence="1" type="ORF">SPHA_10638</name>
</gene>
<dbReference type="AlphaFoldDB" id="A0A812B7I5"/>
<comment type="caution">
    <text evidence="1">The sequence shown here is derived from an EMBL/GenBank/DDBJ whole genome shotgun (WGS) entry which is preliminary data.</text>
</comment>
<dbReference type="EMBL" id="CAHIKZ030000345">
    <property type="protein sequence ID" value="CAE1169515.1"/>
    <property type="molecule type" value="Genomic_DNA"/>
</dbReference>
<evidence type="ECO:0000313" key="1">
    <source>
        <dbReference type="EMBL" id="CAE1169515.1"/>
    </source>
</evidence>
<keyword evidence="2" id="KW-1185">Reference proteome</keyword>
<proteinExistence type="predicted"/>